<protein>
    <submittedName>
        <fullName evidence="1">Uncharacterized protein</fullName>
    </submittedName>
</protein>
<sequence length="208" mass="23902">MAGSVNRSVKFRFINATRNTESHQLYLTPGANTGNLECNICKYPIHGRWYRDGHNYNICRYCVDTFVQPISNNKLDVTREFMNRVYGDFVARNEYNLMTSKLCSDLRCLGVTCSMCRHPNRRPKWAYVNTYNGHVYACHIGCVVARVGANQRDDNFVFDTNPTWRLVGRVSLSVLRNLATNLVPPPFNSAVSIFLKLLAYQAHSRRHT</sequence>
<proteinExistence type="predicted"/>
<evidence type="ECO:0000313" key="2">
    <source>
        <dbReference type="Proteomes" id="UP000077755"/>
    </source>
</evidence>
<accession>A0AAF0WPQ5</accession>
<gene>
    <name evidence="1" type="ORF">DCAR_0312800</name>
</gene>
<reference evidence="1" key="2">
    <citation type="submission" date="2022-03" db="EMBL/GenBank/DDBJ databases">
        <title>Draft title - Genomic analysis of global carrot germplasm unveils the trajectory of domestication and the origin of high carotenoid orange carrot.</title>
        <authorList>
            <person name="Iorizzo M."/>
            <person name="Ellison S."/>
            <person name="Senalik D."/>
            <person name="Macko-Podgorni A."/>
            <person name="Grzebelus D."/>
            <person name="Bostan H."/>
            <person name="Rolling W."/>
            <person name="Curaba J."/>
            <person name="Simon P."/>
        </authorList>
    </citation>
    <scope>NUCLEOTIDE SEQUENCE</scope>
    <source>
        <tissue evidence="1">Leaf</tissue>
    </source>
</reference>
<dbReference type="Proteomes" id="UP000077755">
    <property type="component" value="Chromosome 3"/>
</dbReference>
<dbReference type="AlphaFoldDB" id="A0AAF0WPQ5"/>
<keyword evidence="2" id="KW-1185">Reference proteome</keyword>
<dbReference type="EMBL" id="CP093345">
    <property type="protein sequence ID" value="WOG93514.1"/>
    <property type="molecule type" value="Genomic_DNA"/>
</dbReference>
<name>A0AAF0WPQ5_DAUCS</name>
<evidence type="ECO:0000313" key="1">
    <source>
        <dbReference type="EMBL" id="WOG93514.1"/>
    </source>
</evidence>
<organism evidence="1 2">
    <name type="scientific">Daucus carota subsp. sativus</name>
    <name type="common">Carrot</name>
    <dbReference type="NCBI Taxonomy" id="79200"/>
    <lineage>
        <taxon>Eukaryota</taxon>
        <taxon>Viridiplantae</taxon>
        <taxon>Streptophyta</taxon>
        <taxon>Embryophyta</taxon>
        <taxon>Tracheophyta</taxon>
        <taxon>Spermatophyta</taxon>
        <taxon>Magnoliopsida</taxon>
        <taxon>eudicotyledons</taxon>
        <taxon>Gunneridae</taxon>
        <taxon>Pentapetalae</taxon>
        <taxon>asterids</taxon>
        <taxon>campanulids</taxon>
        <taxon>Apiales</taxon>
        <taxon>Apiaceae</taxon>
        <taxon>Apioideae</taxon>
        <taxon>Scandiceae</taxon>
        <taxon>Daucinae</taxon>
        <taxon>Daucus</taxon>
        <taxon>Daucus sect. Daucus</taxon>
    </lineage>
</organism>
<reference evidence="1" key="1">
    <citation type="journal article" date="2016" name="Nat. Genet.">
        <title>A high-quality carrot genome assembly provides new insights into carotenoid accumulation and asterid genome evolution.</title>
        <authorList>
            <person name="Iorizzo M."/>
            <person name="Ellison S."/>
            <person name="Senalik D."/>
            <person name="Zeng P."/>
            <person name="Satapoomin P."/>
            <person name="Huang J."/>
            <person name="Bowman M."/>
            <person name="Iovene M."/>
            <person name="Sanseverino W."/>
            <person name="Cavagnaro P."/>
            <person name="Yildiz M."/>
            <person name="Macko-Podgorni A."/>
            <person name="Moranska E."/>
            <person name="Grzebelus E."/>
            <person name="Grzebelus D."/>
            <person name="Ashrafi H."/>
            <person name="Zheng Z."/>
            <person name="Cheng S."/>
            <person name="Spooner D."/>
            <person name="Van Deynze A."/>
            <person name="Simon P."/>
        </authorList>
    </citation>
    <scope>NUCLEOTIDE SEQUENCE</scope>
    <source>
        <tissue evidence="1">Leaf</tissue>
    </source>
</reference>